<dbReference type="Pfam" id="PF02870">
    <property type="entry name" value="Methyltransf_1N"/>
    <property type="match status" value="1"/>
</dbReference>
<comment type="similarity">
    <text evidence="2 9">Belongs to the MGMT family.</text>
</comment>
<dbReference type="FunFam" id="1.10.10.10:FF:000214">
    <property type="entry name" value="Methylated-DNA--protein-cysteine methyltransferase"/>
    <property type="match status" value="1"/>
</dbReference>
<evidence type="ECO:0000256" key="7">
    <source>
        <dbReference type="ARBA" id="ARBA00023204"/>
    </source>
</evidence>
<dbReference type="Gene3D" id="1.10.10.10">
    <property type="entry name" value="Winged helix-like DNA-binding domain superfamily/Winged helix DNA-binding domain"/>
    <property type="match status" value="1"/>
</dbReference>
<evidence type="ECO:0000256" key="3">
    <source>
        <dbReference type="ARBA" id="ARBA00022490"/>
    </source>
</evidence>
<dbReference type="Proteomes" id="UP000185427">
    <property type="component" value="Chromosome"/>
</dbReference>
<accession>A0A0F4HGP8</accession>
<proteinExistence type="inferred from homology"/>
<dbReference type="InterPro" id="IPR014048">
    <property type="entry name" value="MethylDNA_cys_MeTrfase_DNA-bd"/>
</dbReference>
<evidence type="ECO:0000256" key="2">
    <source>
        <dbReference type="ARBA" id="ARBA00008711"/>
    </source>
</evidence>
<dbReference type="EMBL" id="WHJL01000134">
    <property type="protein sequence ID" value="MPQ36032.1"/>
    <property type="molecule type" value="Genomic_DNA"/>
</dbReference>
<name>A0A0F4HGP8_LIMFE</name>
<keyword evidence="7 9" id="KW-0234">DNA repair</keyword>
<feature type="domain" description="Methylated-DNA-[protein]-cysteine S-methyltransferase DNA binding" evidence="10">
    <location>
        <begin position="78"/>
        <end position="162"/>
    </location>
</feature>
<evidence type="ECO:0000256" key="9">
    <source>
        <dbReference type="HAMAP-Rule" id="MF_00772"/>
    </source>
</evidence>
<dbReference type="InterPro" id="IPR001497">
    <property type="entry name" value="MethylDNA_cys_MeTrfase_AS"/>
</dbReference>
<evidence type="ECO:0000313" key="14">
    <source>
        <dbReference type="Proteomes" id="UP000185427"/>
    </source>
</evidence>
<dbReference type="PANTHER" id="PTHR10815">
    <property type="entry name" value="METHYLATED-DNA--PROTEIN-CYSTEINE METHYLTRANSFERASE"/>
    <property type="match status" value="1"/>
</dbReference>
<evidence type="ECO:0000256" key="5">
    <source>
        <dbReference type="ARBA" id="ARBA00022679"/>
    </source>
</evidence>
<dbReference type="SUPFAM" id="SSF53155">
    <property type="entry name" value="Methylated DNA-protein cysteine methyltransferase domain"/>
    <property type="match status" value="1"/>
</dbReference>
<evidence type="ECO:0000256" key="6">
    <source>
        <dbReference type="ARBA" id="ARBA00022763"/>
    </source>
</evidence>
<dbReference type="InterPro" id="IPR008332">
    <property type="entry name" value="MethylG_MeTrfase_N"/>
</dbReference>
<keyword evidence="4 9" id="KW-0489">Methyltransferase</keyword>
<organism evidence="12 14">
    <name type="scientific">Limosilactobacillus fermentum</name>
    <name type="common">Lactobacillus fermentum</name>
    <dbReference type="NCBI Taxonomy" id="1613"/>
    <lineage>
        <taxon>Bacteria</taxon>
        <taxon>Bacillati</taxon>
        <taxon>Bacillota</taxon>
        <taxon>Bacilli</taxon>
        <taxon>Lactobacillales</taxon>
        <taxon>Lactobacillaceae</taxon>
        <taxon>Limosilactobacillus</taxon>
    </lineage>
</organism>
<dbReference type="CDD" id="cd06445">
    <property type="entry name" value="ATase"/>
    <property type="match status" value="1"/>
</dbReference>
<evidence type="ECO:0000256" key="4">
    <source>
        <dbReference type="ARBA" id="ARBA00022603"/>
    </source>
</evidence>
<dbReference type="InterPro" id="IPR036631">
    <property type="entry name" value="MGMT_N_sf"/>
</dbReference>
<dbReference type="EMBL" id="CP019030">
    <property type="protein sequence ID" value="APU46312.1"/>
    <property type="molecule type" value="Genomic_DNA"/>
</dbReference>
<keyword evidence="6 9" id="KW-0227">DNA damage</keyword>
<dbReference type="RefSeq" id="WP_021349817.1">
    <property type="nucleotide sequence ID" value="NZ_CABJBV010000011.1"/>
</dbReference>
<dbReference type="EC" id="2.1.1.63" evidence="9"/>
<comment type="function">
    <text evidence="9">Involved in the cellular defense against the biological effects of O6-methylguanine (O6-MeG) and O4-methylthymine (O4-MeT) in DNA. Repairs the methylated nucleobase in DNA by stoichiometrically transferring the methyl group to a cysteine residue in the enzyme. This is a suicide reaction: the enzyme is irreversibly inactivated.</text>
</comment>
<dbReference type="PANTHER" id="PTHR10815:SF5">
    <property type="entry name" value="METHYLATED-DNA--PROTEIN-CYSTEINE METHYLTRANSFERASE"/>
    <property type="match status" value="1"/>
</dbReference>
<feature type="active site" description="Nucleophile; methyl group acceptor" evidence="9">
    <location>
        <position position="134"/>
    </location>
</feature>
<dbReference type="GO" id="GO:0032259">
    <property type="term" value="P:methylation"/>
    <property type="evidence" value="ECO:0007669"/>
    <property type="project" value="UniProtKB-KW"/>
</dbReference>
<gene>
    <name evidence="12" type="ORF">BUW47_07745</name>
    <name evidence="13" type="ORF">GC247_09300</name>
</gene>
<keyword evidence="5 9" id="KW-0808">Transferase</keyword>
<evidence type="ECO:0000313" key="13">
    <source>
        <dbReference type="EMBL" id="MPQ36032.1"/>
    </source>
</evidence>
<dbReference type="Proteomes" id="UP000466799">
    <property type="component" value="Unassembled WGS sequence"/>
</dbReference>
<dbReference type="Pfam" id="PF01035">
    <property type="entry name" value="DNA_binding_1"/>
    <property type="match status" value="1"/>
</dbReference>
<dbReference type="GO" id="GO:0005737">
    <property type="term" value="C:cytoplasm"/>
    <property type="evidence" value="ECO:0007669"/>
    <property type="project" value="UniProtKB-SubCell"/>
</dbReference>
<keyword evidence="3 9" id="KW-0963">Cytoplasm</keyword>
<sequence>MQTTCHYQSPLGDILLVSDEQGVCGLWFEDGRYYADTVEDDAQAGTSPALDQARRWLDEYFAGQAPTWLPPLHVQGTPFQRQVWERLLTIPYGHLVTYGELAKRVAKLRHRTSMSAQAVGNAVGKNHLSLFIPCHRVIGAHGNLTGYGGGLERKIALLELEGHLASDFSWPS</sequence>
<evidence type="ECO:0000313" key="15">
    <source>
        <dbReference type="Proteomes" id="UP000466799"/>
    </source>
</evidence>
<reference evidence="13 15" key="2">
    <citation type="submission" date="2019-10" db="EMBL/GenBank/DDBJ databases">
        <title>Genome Sequencing and assembly of Lactobacillus fermentum I2, a lactic acid bacteria.</title>
        <authorList>
            <person name="Lopes L.S."/>
            <person name="Persinoti G.F."/>
            <person name="Riano-Pachon D.M."/>
            <person name="Labate C.A."/>
        </authorList>
    </citation>
    <scope>NUCLEOTIDE SEQUENCE [LARGE SCALE GENOMIC DNA]</scope>
    <source>
        <strain evidence="13 15">I2</strain>
    </source>
</reference>
<evidence type="ECO:0000256" key="8">
    <source>
        <dbReference type="ARBA" id="ARBA00049348"/>
    </source>
</evidence>
<dbReference type="SUPFAM" id="SSF46767">
    <property type="entry name" value="Methylated DNA-protein cysteine methyltransferase, C-terminal domain"/>
    <property type="match status" value="1"/>
</dbReference>
<evidence type="ECO:0000256" key="1">
    <source>
        <dbReference type="ARBA" id="ARBA00001286"/>
    </source>
</evidence>
<dbReference type="GeneID" id="83716193"/>
<evidence type="ECO:0000259" key="11">
    <source>
        <dbReference type="Pfam" id="PF02870"/>
    </source>
</evidence>
<evidence type="ECO:0000259" key="10">
    <source>
        <dbReference type="Pfam" id="PF01035"/>
    </source>
</evidence>
<dbReference type="AlphaFoldDB" id="A0A0F4HGP8"/>
<dbReference type="GO" id="GO:0006307">
    <property type="term" value="P:DNA alkylation repair"/>
    <property type="evidence" value="ECO:0007669"/>
    <property type="project" value="UniProtKB-UniRule"/>
</dbReference>
<dbReference type="PROSITE" id="PS00374">
    <property type="entry name" value="MGMT"/>
    <property type="match status" value="1"/>
</dbReference>
<reference evidence="12 14" key="1">
    <citation type="submission" date="2016-12" db="EMBL/GenBank/DDBJ databases">
        <title>Complete Genome Sequence of Lactobacillus fermentum Strain SNUV175, a Probiotic for Treatment of Bacterial Vaginosis.</title>
        <authorList>
            <person name="Lee S."/>
            <person name="You H.J."/>
            <person name="Kwon B."/>
            <person name="Ko G."/>
        </authorList>
    </citation>
    <scope>NUCLEOTIDE SEQUENCE [LARGE SCALE GENOMIC DNA]</scope>
    <source>
        <strain evidence="12 14">SNUV175</strain>
    </source>
</reference>
<dbReference type="NCBIfam" id="TIGR00589">
    <property type="entry name" value="ogt"/>
    <property type="match status" value="1"/>
</dbReference>
<dbReference type="InterPro" id="IPR036217">
    <property type="entry name" value="MethylDNA_cys_MeTrfase_DNAb"/>
</dbReference>
<feature type="domain" description="Methylguanine DNA methyltransferase ribonuclease-like" evidence="11">
    <location>
        <begin position="7"/>
        <end position="64"/>
    </location>
</feature>
<comment type="miscellaneous">
    <text evidence="9">This enzyme catalyzes only one turnover and therefore is not strictly catalytic. According to one definition, an enzyme is a biocatalyst that acts repeatedly and over many reaction cycles.</text>
</comment>
<dbReference type="Gene3D" id="3.30.160.70">
    <property type="entry name" value="Methylated DNA-protein cysteine methyltransferase domain"/>
    <property type="match status" value="1"/>
</dbReference>
<dbReference type="HAMAP" id="MF_00772">
    <property type="entry name" value="OGT"/>
    <property type="match status" value="1"/>
</dbReference>
<dbReference type="PATRIC" id="fig|1613.32.peg.413"/>
<dbReference type="GO" id="GO:0003908">
    <property type="term" value="F:methylated-DNA-[protein]-cysteine S-methyltransferase activity"/>
    <property type="evidence" value="ECO:0007669"/>
    <property type="project" value="UniProtKB-UniRule"/>
</dbReference>
<comment type="catalytic activity">
    <reaction evidence="8 9">
        <text>a 6-O-methyl-2'-deoxyguanosine in DNA + L-cysteinyl-[protein] = S-methyl-L-cysteinyl-[protein] + a 2'-deoxyguanosine in DNA</text>
        <dbReference type="Rhea" id="RHEA:24000"/>
        <dbReference type="Rhea" id="RHEA-COMP:10131"/>
        <dbReference type="Rhea" id="RHEA-COMP:10132"/>
        <dbReference type="Rhea" id="RHEA-COMP:11367"/>
        <dbReference type="Rhea" id="RHEA-COMP:11368"/>
        <dbReference type="ChEBI" id="CHEBI:29950"/>
        <dbReference type="ChEBI" id="CHEBI:82612"/>
        <dbReference type="ChEBI" id="CHEBI:85445"/>
        <dbReference type="ChEBI" id="CHEBI:85448"/>
        <dbReference type="EC" id="2.1.1.63"/>
    </reaction>
</comment>
<comment type="catalytic activity">
    <reaction evidence="1 9">
        <text>a 4-O-methyl-thymidine in DNA + L-cysteinyl-[protein] = a thymidine in DNA + S-methyl-L-cysteinyl-[protein]</text>
        <dbReference type="Rhea" id="RHEA:53428"/>
        <dbReference type="Rhea" id="RHEA-COMP:10131"/>
        <dbReference type="Rhea" id="RHEA-COMP:10132"/>
        <dbReference type="Rhea" id="RHEA-COMP:13555"/>
        <dbReference type="Rhea" id="RHEA-COMP:13556"/>
        <dbReference type="ChEBI" id="CHEBI:29950"/>
        <dbReference type="ChEBI" id="CHEBI:82612"/>
        <dbReference type="ChEBI" id="CHEBI:137386"/>
        <dbReference type="ChEBI" id="CHEBI:137387"/>
        <dbReference type="EC" id="2.1.1.63"/>
    </reaction>
</comment>
<dbReference type="OrthoDB" id="9802228at2"/>
<protein>
    <recommendedName>
        <fullName evidence="9">Methylated-DNA--protein-cysteine methyltransferase</fullName>
        <ecNumber evidence="9">2.1.1.63</ecNumber>
    </recommendedName>
    <alternativeName>
        <fullName evidence="9">6-O-methylguanine-DNA methyltransferase</fullName>
        <shortName evidence="9">MGMT</shortName>
    </alternativeName>
    <alternativeName>
        <fullName evidence="9">O-6-methylguanine-DNA-alkyltransferase</fullName>
    </alternativeName>
</protein>
<evidence type="ECO:0000313" key="12">
    <source>
        <dbReference type="EMBL" id="APU46312.1"/>
    </source>
</evidence>
<comment type="subcellular location">
    <subcellularLocation>
        <location evidence="9">Cytoplasm</location>
    </subcellularLocation>
</comment>
<dbReference type="InterPro" id="IPR023546">
    <property type="entry name" value="MGMT"/>
</dbReference>
<dbReference type="InterPro" id="IPR036388">
    <property type="entry name" value="WH-like_DNA-bd_sf"/>
</dbReference>